<keyword evidence="1" id="KW-0812">Transmembrane</keyword>
<name>A0AAD5PB28_9FUNG</name>
<keyword evidence="1" id="KW-1133">Transmembrane helix</keyword>
<reference evidence="2" key="1">
    <citation type="journal article" date="2022" name="IScience">
        <title>Evolution of zygomycete secretomes and the origins of terrestrial fungal ecologies.</title>
        <authorList>
            <person name="Chang Y."/>
            <person name="Wang Y."/>
            <person name="Mondo S."/>
            <person name="Ahrendt S."/>
            <person name="Andreopoulos W."/>
            <person name="Barry K."/>
            <person name="Beard J."/>
            <person name="Benny G.L."/>
            <person name="Blankenship S."/>
            <person name="Bonito G."/>
            <person name="Cuomo C."/>
            <person name="Desiro A."/>
            <person name="Gervers K.A."/>
            <person name="Hundley H."/>
            <person name="Kuo A."/>
            <person name="LaButti K."/>
            <person name="Lang B.F."/>
            <person name="Lipzen A."/>
            <person name="O'Donnell K."/>
            <person name="Pangilinan J."/>
            <person name="Reynolds N."/>
            <person name="Sandor L."/>
            <person name="Smith M.E."/>
            <person name="Tsang A."/>
            <person name="Grigoriev I.V."/>
            <person name="Stajich J.E."/>
            <person name="Spatafora J.W."/>
        </authorList>
    </citation>
    <scope>NUCLEOTIDE SEQUENCE</scope>
    <source>
        <strain evidence="2">RSA 2281</strain>
    </source>
</reference>
<comment type="caution">
    <text evidence="2">The sequence shown here is derived from an EMBL/GenBank/DDBJ whole genome shotgun (WGS) entry which is preliminary data.</text>
</comment>
<keyword evidence="1" id="KW-0472">Membrane</keyword>
<evidence type="ECO:0000313" key="3">
    <source>
        <dbReference type="Proteomes" id="UP001209540"/>
    </source>
</evidence>
<gene>
    <name evidence="2" type="ORF">BDA99DRAFT_165798</name>
</gene>
<proteinExistence type="predicted"/>
<feature type="transmembrane region" description="Helical" evidence="1">
    <location>
        <begin position="12"/>
        <end position="32"/>
    </location>
</feature>
<organism evidence="2 3">
    <name type="scientific">Phascolomyces articulosus</name>
    <dbReference type="NCBI Taxonomy" id="60185"/>
    <lineage>
        <taxon>Eukaryota</taxon>
        <taxon>Fungi</taxon>
        <taxon>Fungi incertae sedis</taxon>
        <taxon>Mucoromycota</taxon>
        <taxon>Mucoromycotina</taxon>
        <taxon>Mucoromycetes</taxon>
        <taxon>Mucorales</taxon>
        <taxon>Lichtheimiaceae</taxon>
        <taxon>Phascolomyces</taxon>
    </lineage>
</organism>
<protein>
    <submittedName>
        <fullName evidence="2">Uncharacterized protein</fullName>
    </submittedName>
</protein>
<dbReference type="EMBL" id="JAIXMP010000025">
    <property type="protein sequence ID" value="KAI9253875.1"/>
    <property type="molecule type" value="Genomic_DNA"/>
</dbReference>
<reference evidence="2" key="2">
    <citation type="submission" date="2023-02" db="EMBL/GenBank/DDBJ databases">
        <authorList>
            <consortium name="DOE Joint Genome Institute"/>
            <person name="Mondo S.J."/>
            <person name="Chang Y."/>
            <person name="Wang Y."/>
            <person name="Ahrendt S."/>
            <person name="Andreopoulos W."/>
            <person name="Barry K."/>
            <person name="Beard J."/>
            <person name="Benny G.L."/>
            <person name="Blankenship S."/>
            <person name="Bonito G."/>
            <person name="Cuomo C."/>
            <person name="Desiro A."/>
            <person name="Gervers K.A."/>
            <person name="Hundley H."/>
            <person name="Kuo A."/>
            <person name="LaButti K."/>
            <person name="Lang B.F."/>
            <person name="Lipzen A."/>
            <person name="O'Donnell K."/>
            <person name="Pangilinan J."/>
            <person name="Reynolds N."/>
            <person name="Sandor L."/>
            <person name="Smith M.W."/>
            <person name="Tsang A."/>
            <person name="Grigoriev I.V."/>
            <person name="Stajich J.E."/>
            <person name="Spatafora J.W."/>
        </authorList>
    </citation>
    <scope>NUCLEOTIDE SEQUENCE</scope>
    <source>
        <strain evidence="2">RSA 2281</strain>
    </source>
</reference>
<keyword evidence="3" id="KW-1185">Reference proteome</keyword>
<accession>A0AAD5PB28</accession>
<evidence type="ECO:0000256" key="1">
    <source>
        <dbReference type="SAM" id="Phobius"/>
    </source>
</evidence>
<evidence type="ECO:0000313" key="2">
    <source>
        <dbReference type="EMBL" id="KAI9253875.1"/>
    </source>
</evidence>
<feature type="transmembrane region" description="Helical" evidence="1">
    <location>
        <begin position="38"/>
        <end position="55"/>
    </location>
</feature>
<dbReference type="AlphaFoldDB" id="A0AAD5PB28"/>
<sequence length="56" mass="6628">MDWSRLGIDEKYIMMIYILTLVVIRVVSDPSFPQFMEYLYVILGFHLNVLSCLNVK</sequence>
<dbReference type="Proteomes" id="UP001209540">
    <property type="component" value="Unassembled WGS sequence"/>
</dbReference>